<comment type="caution">
    <text evidence="1">The sequence shown here is derived from an EMBL/GenBank/DDBJ whole genome shotgun (WGS) entry which is preliminary data.</text>
</comment>
<evidence type="ECO:0000313" key="2">
    <source>
        <dbReference type="Proteomes" id="UP000828941"/>
    </source>
</evidence>
<protein>
    <submittedName>
        <fullName evidence="1">Uncharacterized protein</fullName>
    </submittedName>
</protein>
<sequence>MQAFVHKVSSYKGAEAPEDRNKEVDLDVDQFIRDLESIMKPLGDEDASSNIEEGSSSDLDFDDSDESDTAEPTEDNGDAGDTFMLSYSDALNKELKETTLQKSFGTSNATEDMDEDFSPVDVDVNLVKNFLDSFSSQQGLPGPASNLLGFRGVQFPEAKKGK</sequence>
<organism evidence="1 2">
    <name type="scientific">Bauhinia variegata</name>
    <name type="common">Purple orchid tree</name>
    <name type="synonym">Phanera variegata</name>
    <dbReference type="NCBI Taxonomy" id="167791"/>
    <lineage>
        <taxon>Eukaryota</taxon>
        <taxon>Viridiplantae</taxon>
        <taxon>Streptophyta</taxon>
        <taxon>Embryophyta</taxon>
        <taxon>Tracheophyta</taxon>
        <taxon>Spermatophyta</taxon>
        <taxon>Magnoliopsida</taxon>
        <taxon>eudicotyledons</taxon>
        <taxon>Gunneridae</taxon>
        <taxon>Pentapetalae</taxon>
        <taxon>rosids</taxon>
        <taxon>fabids</taxon>
        <taxon>Fabales</taxon>
        <taxon>Fabaceae</taxon>
        <taxon>Cercidoideae</taxon>
        <taxon>Cercideae</taxon>
        <taxon>Bauhiniinae</taxon>
        <taxon>Bauhinia</taxon>
    </lineage>
</organism>
<reference evidence="1 2" key="1">
    <citation type="journal article" date="2022" name="DNA Res.">
        <title>Chromosomal-level genome assembly of the orchid tree Bauhinia variegata (Leguminosae; Cercidoideae) supports the allotetraploid origin hypothesis of Bauhinia.</title>
        <authorList>
            <person name="Zhong Y."/>
            <person name="Chen Y."/>
            <person name="Zheng D."/>
            <person name="Pang J."/>
            <person name="Liu Y."/>
            <person name="Luo S."/>
            <person name="Meng S."/>
            <person name="Qian L."/>
            <person name="Wei D."/>
            <person name="Dai S."/>
            <person name="Zhou R."/>
        </authorList>
    </citation>
    <scope>NUCLEOTIDE SEQUENCE [LARGE SCALE GENOMIC DNA]</scope>
    <source>
        <strain evidence="1">BV-YZ2020</strain>
    </source>
</reference>
<dbReference type="Proteomes" id="UP000828941">
    <property type="component" value="Chromosome 8"/>
</dbReference>
<name>A0ACB9MXD7_BAUVA</name>
<evidence type="ECO:0000313" key="1">
    <source>
        <dbReference type="EMBL" id="KAI4328129.1"/>
    </source>
</evidence>
<keyword evidence="2" id="KW-1185">Reference proteome</keyword>
<proteinExistence type="predicted"/>
<accession>A0ACB9MXD7</accession>
<gene>
    <name evidence="1" type="ORF">L6164_020510</name>
</gene>
<dbReference type="EMBL" id="CM039433">
    <property type="protein sequence ID" value="KAI4328129.1"/>
    <property type="molecule type" value="Genomic_DNA"/>
</dbReference>